<dbReference type="Proteomes" id="UP000886501">
    <property type="component" value="Unassembled WGS sequence"/>
</dbReference>
<dbReference type="EMBL" id="MU118017">
    <property type="protein sequence ID" value="KAF9648246.1"/>
    <property type="molecule type" value="Genomic_DNA"/>
</dbReference>
<evidence type="ECO:0000313" key="2">
    <source>
        <dbReference type="Proteomes" id="UP000886501"/>
    </source>
</evidence>
<organism evidence="1 2">
    <name type="scientific">Thelephora ganbajun</name>
    <name type="common">Ganba fungus</name>
    <dbReference type="NCBI Taxonomy" id="370292"/>
    <lineage>
        <taxon>Eukaryota</taxon>
        <taxon>Fungi</taxon>
        <taxon>Dikarya</taxon>
        <taxon>Basidiomycota</taxon>
        <taxon>Agaricomycotina</taxon>
        <taxon>Agaricomycetes</taxon>
        <taxon>Thelephorales</taxon>
        <taxon>Thelephoraceae</taxon>
        <taxon>Thelephora</taxon>
    </lineage>
</organism>
<protein>
    <submittedName>
        <fullName evidence="1">Uncharacterized protein</fullName>
    </submittedName>
</protein>
<gene>
    <name evidence="1" type="ORF">BDM02DRAFT_3096843</name>
</gene>
<keyword evidence="2" id="KW-1185">Reference proteome</keyword>
<accession>A0ACB6ZF43</accession>
<evidence type="ECO:0000313" key="1">
    <source>
        <dbReference type="EMBL" id="KAF9648246.1"/>
    </source>
</evidence>
<reference evidence="1" key="2">
    <citation type="journal article" date="2020" name="Nat. Commun.">
        <title>Large-scale genome sequencing of mycorrhizal fungi provides insights into the early evolution of symbiotic traits.</title>
        <authorList>
            <person name="Miyauchi S."/>
            <person name="Kiss E."/>
            <person name="Kuo A."/>
            <person name="Drula E."/>
            <person name="Kohler A."/>
            <person name="Sanchez-Garcia M."/>
            <person name="Morin E."/>
            <person name="Andreopoulos B."/>
            <person name="Barry K.W."/>
            <person name="Bonito G."/>
            <person name="Buee M."/>
            <person name="Carver A."/>
            <person name="Chen C."/>
            <person name="Cichocki N."/>
            <person name="Clum A."/>
            <person name="Culley D."/>
            <person name="Crous P.W."/>
            <person name="Fauchery L."/>
            <person name="Girlanda M."/>
            <person name="Hayes R.D."/>
            <person name="Keri Z."/>
            <person name="LaButti K."/>
            <person name="Lipzen A."/>
            <person name="Lombard V."/>
            <person name="Magnuson J."/>
            <person name="Maillard F."/>
            <person name="Murat C."/>
            <person name="Nolan M."/>
            <person name="Ohm R.A."/>
            <person name="Pangilinan J."/>
            <person name="Pereira M.F."/>
            <person name="Perotto S."/>
            <person name="Peter M."/>
            <person name="Pfister S."/>
            <person name="Riley R."/>
            <person name="Sitrit Y."/>
            <person name="Stielow J.B."/>
            <person name="Szollosi G."/>
            <person name="Zifcakova L."/>
            <person name="Stursova M."/>
            <person name="Spatafora J.W."/>
            <person name="Tedersoo L."/>
            <person name="Vaario L.M."/>
            <person name="Yamada A."/>
            <person name="Yan M."/>
            <person name="Wang P."/>
            <person name="Xu J."/>
            <person name="Bruns T."/>
            <person name="Baldrian P."/>
            <person name="Vilgalys R."/>
            <person name="Dunand C."/>
            <person name="Henrissat B."/>
            <person name="Grigoriev I.V."/>
            <person name="Hibbett D."/>
            <person name="Nagy L.G."/>
            <person name="Martin F.M."/>
        </authorList>
    </citation>
    <scope>NUCLEOTIDE SEQUENCE</scope>
    <source>
        <strain evidence="1">P2</strain>
    </source>
</reference>
<proteinExistence type="predicted"/>
<name>A0ACB6ZF43_THEGA</name>
<sequence length="830" mass="92301">MSAPVTTPLLRPTSARPQTAASSRPEGHSVVALLEGRGISREIGMATLNPETGRVTIVQLSDLPTYVKTLHQMHIHYPSLVLVPDTFISFHSSSDVKTPLLIDCIESEFEDVPIEPVKRKYWNETVGLQFITQLALDDEERAATLLSASTKYYALSALCALFKYSEMKLNVRYSAGSLSIRYTPVEGTMMIDPETIRNLELVSNIGNRKSNHCLFGVMNHTFTPMAARLLKVNIISPITTERSINDRLDAVEELIRSEDMFNEVRSAFKMLAKHDLDKLIASFIACDPQTPAKSSTPIVTRITQMLQLRNIVRNLPDLHNSLSGASSMLLQIISAMISDKRVEAIDSLIASSLNEENVQSPPRTGIGAVTVRVFAVKANFNRLLDVARETFKENVADIYQLGRELSEAHGLPLALVYQDGGFIFQLKKSEVESELPAEFINIMEKKGRVVLSTLDLKKRNARMKDALDEVMSLSDKLIIRELVGSIISHIGALYKASEAVALLDMLWSFAHASILRPEFTGTLAIKAGRHPTLGIMKTAGTLVPNDTYCCDSSSFQLIRGPKLRKSTYLRQVGLLTIMGMCGCFVPAEYASFRRVMRITQFGKYIGRCLCRTHDFILSRLSNDDDMEKSLSTFANEMASCAMILGLATPRSLVLMDEVGRGTSPEEGVGIAHAIAEALIKSRCFVLFTTHFHELSLSLSRQPMVVNMHLSVQSTQPSRTTFGLVFNHRIMDGAMGDIGHYGLQLAKLADLPGDVLCEAARITELMEEKRSVKKASSEAWRVTQRRKVFLRLRTQLTQAVEHSTLPDRELLEHFARIQRETVASLRDTLPA</sequence>
<comment type="caution">
    <text evidence="1">The sequence shown here is derived from an EMBL/GenBank/DDBJ whole genome shotgun (WGS) entry which is preliminary data.</text>
</comment>
<reference evidence="1" key="1">
    <citation type="submission" date="2019-10" db="EMBL/GenBank/DDBJ databases">
        <authorList>
            <consortium name="DOE Joint Genome Institute"/>
            <person name="Kuo A."/>
            <person name="Miyauchi S."/>
            <person name="Kiss E."/>
            <person name="Drula E."/>
            <person name="Kohler A."/>
            <person name="Sanchez-Garcia M."/>
            <person name="Andreopoulos B."/>
            <person name="Barry K.W."/>
            <person name="Bonito G."/>
            <person name="Buee M."/>
            <person name="Carver A."/>
            <person name="Chen C."/>
            <person name="Cichocki N."/>
            <person name="Clum A."/>
            <person name="Culley D."/>
            <person name="Crous P.W."/>
            <person name="Fauchery L."/>
            <person name="Girlanda M."/>
            <person name="Hayes R."/>
            <person name="Keri Z."/>
            <person name="Labutti K."/>
            <person name="Lipzen A."/>
            <person name="Lombard V."/>
            <person name="Magnuson J."/>
            <person name="Maillard F."/>
            <person name="Morin E."/>
            <person name="Murat C."/>
            <person name="Nolan M."/>
            <person name="Ohm R."/>
            <person name="Pangilinan J."/>
            <person name="Pereira M."/>
            <person name="Perotto S."/>
            <person name="Peter M."/>
            <person name="Riley R."/>
            <person name="Sitrit Y."/>
            <person name="Stielow B."/>
            <person name="Szollosi G."/>
            <person name="Zifcakova L."/>
            <person name="Stursova M."/>
            <person name="Spatafora J.W."/>
            <person name="Tedersoo L."/>
            <person name="Vaario L.-M."/>
            <person name="Yamada A."/>
            <person name="Yan M."/>
            <person name="Wang P."/>
            <person name="Xu J."/>
            <person name="Bruns T."/>
            <person name="Baldrian P."/>
            <person name="Vilgalys R."/>
            <person name="Henrissat B."/>
            <person name="Grigoriev I.V."/>
            <person name="Hibbett D."/>
            <person name="Nagy L.G."/>
            <person name="Martin F.M."/>
        </authorList>
    </citation>
    <scope>NUCLEOTIDE SEQUENCE</scope>
    <source>
        <strain evidence="1">P2</strain>
    </source>
</reference>